<comment type="caution">
    <text evidence="1">The sequence shown here is derived from an EMBL/GenBank/DDBJ whole genome shotgun (WGS) entry which is preliminary data.</text>
</comment>
<reference evidence="1 2" key="1">
    <citation type="submission" date="2019-02" db="EMBL/GenBank/DDBJ databases">
        <title>Genomic Encyclopedia of Type Strains, Phase IV (KMG-IV): sequencing the most valuable type-strain genomes for metagenomic binning, comparative biology and taxonomic classification.</title>
        <authorList>
            <person name="Goeker M."/>
        </authorList>
    </citation>
    <scope>NUCLEOTIDE SEQUENCE [LARGE SCALE GENOMIC DNA]</scope>
    <source>
        <strain evidence="1 2">DSM 18116</strain>
    </source>
</reference>
<protein>
    <submittedName>
        <fullName evidence="1">Uncharacterized protein</fullName>
    </submittedName>
</protein>
<dbReference type="EMBL" id="SGXA01000001">
    <property type="protein sequence ID" value="RZS75893.1"/>
    <property type="molecule type" value="Genomic_DNA"/>
</dbReference>
<keyword evidence="2" id="KW-1185">Reference proteome</keyword>
<dbReference type="AlphaFoldDB" id="A0A4Q7N4F7"/>
<accession>A0A4Q7N4F7</accession>
<organism evidence="1 2">
    <name type="scientific">Pseudobacter ginsenosidimutans</name>
    <dbReference type="NCBI Taxonomy" id="661488"/>
    <lineage>
        <taxon>Bacteria</taxon>
        <taxon>Pseudomonadati</taxon>
        <taxon>Bacteroidota</taxon>
        <taxon>Chitinophagia</taxon>
        <taxon>Chitinophagales</taxon>
        <taxon>Chitinophagaceae</taxon>
        <taxon>Pseudobacter</taxon>
    </lineage>
</organism>
<proteinExistence type="predicted"/>
<evidence type="ECO:0000313" key="1">
    <source>
        <dbReference type="EMBL" id="RZS75893.1"/>
    </source>
</evidence>
<sequence length="273" mass="32121">MSILDLFRKPTEEKSKIDKGEMEFRCCLQPGSIQLIPLLETIQQAEDFKPFYIEIDGVDHVITKAVIEQLRNNDEESNKLLLEEGRIHFKDRSGYDNVTLHQFKARQGDWQVLYWKTMQPWLMNNPMMHYFFAHPGFIAAFCYNSEDNQMQNTTHLFDFERAGMKPAKVRKNEYGDKQAVPDNNPGKTFTISNTWLMSSWKMWFGNSFFNKVSKEKLLGFRVAELVSEQGNNIVHIQLYENPQEYHLVPNRKLQQAFREYIDIPSLAKQFPAH</sequence>
<gene>
    <name evidence="1" type="ORF">EV199_1769</name>
</gene>
<dbReference type="RefSeq" id="WP_130540227.1">
    <property type="nucleotide sequence ID" value="NZ_CP042431.1"/>
</dbReference>
<dbReference type="OrthoDB" id="1494843at2"/>
<name>A0A4Q7N4F7_9BACT</name>
<evidence type="ECO:0000313" key="2">
    <source>
        <dbReference type="Proteomes" id="UP000293874"/>
    </source>
</evidence>
<dbReference type="Proteomes" id="UP000293874">
    <property type="component" value="Unassembled WGS sequence"/>
</dbReference>